<proteinExistence type="predicted"/>
<dbReference type="Gene3D" id="3.40.50.12230">
    <property type="match status" value="1"/>
</dbReference>
<evidence type="ECO:0000313" key="1">
    <source>
        <dbReference type="EMBL" id="BDA79202.1"/>
    </source>
</evidence>
<evidence type="ECO:0000313" key="2">
    <source>
        <dbReference type="Proteomes" id="UP000245263"/>
    </source>
</evidence>
<dbReference type="EMBL" id="AP025028">
    <property type="protein sequence ID" value="BDA79202.1"/>
    <property type="molecule type" value="Genomic_DNA"/>
</dbReference>
<organism evidence="1 2">
    <name type="scientific">Leptospira kobayashii</name>
    <dbReference type="NCBI Taxonomy" id="1917830"/>
    <lineage>
        <taxon>Bacteria</taxon>
        <taxon>Pseudomonadati</taxon>
        <taxon>Spirochaetota</taxon>
        <taxon>Spirochaetia</taxon>
        <taxon>Leptospirales</taxon>
        <taxon>Leptospiraceae</taxon>
        <taxon>Leptospira</taxon>
    </lineage>
</organism>
<evidence type="ECO:0008006" key="3">
    <source>
        <dbReference type="Google" id="ProtNLM"/>
    </source>
</evidence>
<dbReference type="InterPro" id="IPR036477">
    <property type="entry name" value="Formyl_transf_N_sf"/>
</dbReference>
<name>A0ABN6KGU2_9LEPT</name>
<gene>
    <name evidence="1" type="ORF">LPTSP3_g21320</name>
</gene>
<accession>A0ABN6KGU2</accession>
<sequence>MMRVLFLLNKLNETDLSSLIERYLGGFQVEVSDIVPEETADYDLIVLWNYKKILKGIGRNRNVMVFHSTDLPKGKGWAPIYNTIIREEKEYCITGILVNDEIDAGEYIVKAKFSMKPNYLAKHLRVWDEELCFLLIGKILNRFPSGGLKGIPETGEGDFYPKRKAEDNRMDVNTSLLQNINHLRACEDGHPAYFIQNGIKYTLKLDVAEEPEFPTDITIQFYDQPQST</sequence>
<keyword evidence="2" id="KW-1185">Reference proteome</keyword>
<dbReference type="Proteomes" id="UP000245263">
    <property type="component" value="Chromosome 1"/>
</dbReference>
<dbReference type="SUPFAM" id="SSF53328">
    <property type="entry name" value="Formyltransferase"/>
    <property type="match status" value="1"/>
</dbReference>
<protein>
    <recommendedName>
        <fullName evidence="3">Methionyl-tRNA formyltransferase</fullName>
    </recommendedName>
</protein>
<reference evidence="1 2" key="1">
    <citation type="submission" date="2021-08" db="EMBL/GenBank/DDBJ databases">
        <title>Complete genome sequence of Leptospira kobayashii strain E30.</title>
        <authorList>
            <person name="Nakao R."/>
            <person name="Nakamura S."/>
            <person name="Masuzawa T."/>
            <person name="Koizumi N."/>
        </authorList>
    </citation>
    <scope>NUCLEOTIDE SEQUENCE [LARGE SCALE GENOMIC DNA]</scope>
    <source>
        <strain evidence="1 2">E30</strain>
    </source>
</reference>